<comment type="similarity">
    <text evidence="1">Belongs to the Bcl-2 family.</text>
</comment>
<accession>A0AAV6U271</accession>
<dbReference type="InterPro" id="IPR026298">
    <property type="entry name" value="Bcl-2_fam"/>
</dbReference>
<dbReference type="AlphaFoldDB" id="A0AAV6U271"/>
<dbReference type="EMBL" id="JAFNEN010000682">
    <property type="protein sequence ID" value="KAG8178597.1"/>
    <property type="molecule type" value="Genomic_DNA"/>
</dbReference>
<proteinExistence type="inferred from homology"/>
<dbReference type="GO" id="GO:0042981">
    <property type="term" value="P:regulation of apoptotic process"/>
    <property type="evidence" value="ECO:0007669"/>
    <property type="project" value="InterPro"/>
</dbReference>
<organism evidence="5 6">
    <name type="scientific">Oedothorax gibbosus</name>
    <dbReference type="NCBI Taxonomy" id="931172"/>
    <lineage>
        <taxon>Eukaryota</taxon>
        <taxon>Metazoa</taxon>
        <taxon>Ecdysozoa</taxon>
        <taxon>Arthropoda</taxon>
        <taxon>Chelicerata</taxon>
        <taxon>Arachnida</taxon>
        <taxon>Araneae</taxon>
        <taxon>Araneomorphae</taxon>
        <taxon>Entelegynae</taxon>
        <taxon>Araneoidea</taxon>
        <taxon>Linyphiidae</taxon>
        <taxon>Erigoninae</taxon>
        <taxon>Oedothorax</taxon>
    </lineage>
</organism>
<dbReference type="GO" id="GO:0005741">
    <property type="term" value="C:mitochondrial outer membrane"/>
    <property type="evidence" value="ECO:0007669"/>
    <property type="project" value="TreeGrafter"/>
</dbReference>
<dbReference type="InterPro" id="IPR002475">
    <property type="entry name" value="Bcl2-like"/>
</dbReference>
<comment type="caution">
    <text evidence="5">The sequence shown here is derived from an EMBL/GenBank/DDBJ whole genome shotgun (WGS) entry which is preliminary data.</text>
</comment>
<evidence type="ECO:0000256" key="1">
    <source>
        <dbReference type="ARBA" id="ARBA00009458"/>
    </source>
</evidence>
<dbReference type="Pfam" id="PF00452">
    <property type="entry name" value="Bcl-2"/>
    <property type="match status" value="1"/>
</dbReference>
<dbReference type="PANTHER" id="PTHR11256">
    <property type="entry name" value="BCL-2 RELATED"/>
    <property type="match status" value="1"/>
</dbReference>
<keyword evidence="6" id="KW-1185">Reference proteome</keyword>
<dbReference type="Gene3D" id="1.10.437.10">
    <property type="entry name" value="Blc2-like"/>
    <property type="match status" value="1"/>
</dbReference>
<feature type="transmembrane region" description="Helical" evidence="3">
    <location>
        <begin position="194"/>
        <end position="211"/>
    </location>
</feature>
<sequence>MFATPVVTDEIEVGRHVFHNFVHQQFVGQGLSDEEILQDEVEDEENGFVDENFAVAHMEFHRQLSGTPEGYKSIAISQVGTAIRQLANEFAQSRQRKTIEDHAKEIDLSALNKDHFWGLLEEVFRDGITSHNLIALFFFCSDVLIRCVRLKLRDIGMNLFRWSLMYITDKVVKWVHDNGGWENVLRKALLYKKILATVAIGAIAIGSYLVLKGLKK</sequence>
<evidence type="ECO:0000256" key="3">
    <source>
        <dbReference type="SAM" id="Phobius"/>
    </source>
</evidence>
<dbReference type="InterPro" id="IPR036834">
    <property type="entry name" value="Bcl-2-like_sf"/>
</dbReference>
<name>A0AAV6U271_9ARAC</name>
<dbReference type="PANTHER" id="PTHR11256:SF21">
    <property type="entry name" value="BCL-2 BCL-2 HOMOLOGY REGION 1-3 DOMAIN-CONTAINING PROTEIN"/>
    <property type="match status" value="1"/>
</dbReference>
<gene>
    <name evidence="5" type="ORF">JTE90_019703</name>
</gene>
<protein>
    <recommendedName>
        <fullName evidence="4">Bcl-2 Bcl-2 homology region 1-3 domain-containing protein</fullName>
    </recommendedName>
</protein>
<reference evidence="5 6" key="1">
    <citation type="journal article" date="2022" name="Nat. Ecol. Evol.">
        <title>A masculinizing supergene underlies an exaggerated male reproductive morph in a spider.</title>
        <authorList>
            <person name="Hendrickx F."/>
            <person name="De Corte Z."/>
            <person name="Sonet G."/>
            <person name="Van Belleghem S.M."/>
            <person name="Kostlbacher S."/>
            <person name="Vangestel C."/>
        </authorList>
    </citation>
    <scope>NUCLEOTIDE SEQUENCE [LARGE SCALE GENOMIC DNA]</scope>
    <source>
        <strain evidence="5">W744_W776</strain>
    </source>
</reference>
<evidence type="ECO:0000259" key="4">
    <source>
        <dbReference type="Pfam" id="PF00452"/>
    </source>
</evidence>
<keyword evidence="3" id="KW-0812">Transmembrane</keyword>
<evidence type="ECO:0000256" key="2">
    <source>
        <dbReference type="ARBA" id="ARBA00022703"/>
    </source>
</evidence>
<dbReference type="Proteomes" id="UP000827092">
    <property type="component" value="Unassembled WGS sequence"/>
</dbReference>
<dbReference type="PROSITE" id="PS50062">
    <property type="entry name" value="BCL2_FAMILY"/>
    <property type="match status" value="1"/>
</dbReference>
<dbReference type="PRINTS" id="PR01862">
    <property type="entry name" value="BCL2FAMILY"/>
</dbReference>
<keyword evidence="3" id="KW-1133">Transmembrane helix</keyword>
<feature type="domain" description="Bcl-2 Bcl-2 homology region 1-3" evidence="4">
    <location>
        <begin position="84"/>
        <end position="181"/>
    </location>
</feature>
<dbReference type="GO" id="GO:0008630">
    <property type="term" value="P:intrinsic apoptotic signaling pathway in response to DNA damage"/>
    <property type="evidence" value="ECO:0007669"/>
    <property type="project" value="TreeGrafter"/>
</dbReference>
<dbReference type="InterPro" id="IPR046371">
    <property type="entry name" value="Bcl-2_BH1-3"/>
</dbReference>
<dbReference type="GO" id="GO:0001836">
    <property type="term" value="P:release of cytochrome c from mitochondria"/>
    <property type="evidence" value="ECO:0007669"/>
    <property type="project" value="TreeGrafter"/>
</dbReference>
<evidence type="ECO:0000313" key="5">
    <source>
        <dbReference type="EMBL" id="KAG8178597.1"/>
    </source>
</evidence>
<keyword evidence="3" id="KW-0472">Membrane</keyword>
<dbReference type="GO" id="GO:0051400">
    <property type="term" value="F:BH domain binding"/>
    <property type="evidence" value="ECO:0007669"/>
    <property type="project" value="TreeGrafter"/>
</dbReference>
<keyword evidence="2" id="KW-0053">Apoptosis</keyword>
<dbReference type="SUPFAM" id="SSF56854">
    <property type="entry name" value="Bcl-2 inhibitors of programmed cell death"/>
    <property type="match status" value="1"/>
</dbReference>
<evidence type="ECO:0000313" key="6">
    <source>
        <dbReference type="Proteomes" id="UP000827092"/>
    </source>
</evidence>
<dbReference type="GO" id="GO:0097192">
    <property type="term" value="P:extrinsic apoptotic signaling pathway in absence of ligand"/>
    <property type="evidence" value="ECO:0007669"/>
    <property type="project" value="TreeGrafter"/>
</dbReference>